<keyword evidence="3" id="KW-1185">Reference proteome</keyword>
<evidence type="ECO:0000313" key="3">
    <source>
        <dbReference type="Proteomes" id="UP001295740"/>
    </source>
</evidence>
<dbReference type="EMBL" id="CAUWAG010000004">
    <property type="protein sequence ID" value="CAJ2502255.1"/>
    <property type="molecule type" value="Genomic_DNA"/>
</dbReference>
<gene>
    <name evidence="2" type="ORF">KHLLAP_LOCUS2723</name>
</gene>
<evidence type="ECO:0000256" key="1">
    <source>
        <dbReference type="SAM" id="SignalP"/>
    </source>
</evidence>
<evidence type="ECO:0000313" key="2">
    <source>
        <dbReference type="EMBL" id="CAJ2502255.1"/>
    </source>
</evidence>
<organism evidence="2 3">
    <name type="scientific">Anthostomella pinea</name>
    <dbReference type="NCBI Taxonomy" id="933095"/>
    <lineage>
        <taxon>Eukaryota</taxon>
        <taxon>Fungi</taxon>
        <taxon>Dikarya</taxon>
        <taxon>Ascomycota</taxon>
        <taxon>Pezizomycotina</taxon>
        <taxon>Sordariomycetes</taxon>
        <taxon>Xylariomycetidae</taxon>
        <taxon>Xylariales</taxon>
        <taxon>Xylariaceae</taxon>
        <taxon>Anthostomella</taxon>
    </lineage>
</organism>
<dbReference type="Proteomes" id="UP001295740">
    <property type="component" value="Unassembled WGS sequence"/>
</dbReference>
<feature type="chain" id="PRO_5042482650" evidence="1">
    <location>
        <begin position="21"/>
        <end position="205"/>
    </location>
</feature>
<sequence>MKLTLSWTIIASLLAASTTAGLVPVRSHDPNPIHIYQTSIHQSITQNQAAPRDSEKYKTFQKRAAALPKHRHGYMHMADDGVFRSLGPFHEVLGFVEEAAETPELRDHLRAVWDGVDGREVADPSKIRPEHIFPALREGLVPRNGVSRPDDILERDGGVQKLEGRVRFCLHLGKECGKNDDCGRPEACDCERPDNQAKGKCKQRL</sequence>
<proteinExistence type="predicted"/>
<reference evidence="2" key="1">
    <citation type="submission" date="2023-10" db="EMBL/GenBank/DDBJ databases">
        <authorList>
            <person name="Hackl T."/>
        </authorList>
    </citation>
    <scope>NUCLEOTIDE SEQUENCE</scope>
</reference>
<feature type="signal peptide" evidence="1">
    <location>
        <begin position="1"/>
        <end position="20"/>
    </location>
</feature>
<accession>A0AAI8VD80</accession>
<keyword evidence="1" id="KW-0732">Signal</keyword>
<comment type="caution">
    <text evidence="2">The sequence shown here is derived from an EMBL/GenBank/DDBJ whole genome shotgun (WGS) entry which is preliminary data.</text>
</comment>
<protein>
    <submittedName>
        <fullName evidence="2">Uu.00g096490.m01.CDS01</fullName>
    </submittedName>
</protein>
<name>A0AAI8VD80_9PEZI</name>
<dbReference type="AlphaFoldDB" id="A0AAI8VD80"/>